<dbReference type="RefSeq" id="WP_179825817.1">
    <property type="nucleotide sequence ID" value="NZ_JACCCO010000002.1"/>
</dbReference>
<dbReference type="EMBL" id="JACCCO010000002">
    <property type="protein sequence ID" value="NYF42943.1"/>
    <property type="molecule type" value="Genomic_DNA"/>
</dbReference>
<evidence type="ECO:0000313" key="1">
    <source>
        <dbReference type="EMBL" id="NYF42943.1"/>
    </source>
</evidence>
<comment type="caution">
    <text evidence="1">The sequence shown here is derived from an EMBL/GenBank/DDBJ whole genome shotgun (WGS) entry which is preliminary data.</text>
</comment>
<dbReference type="AlphaFoldDB" id="A0A852V6M3"/>
<organism evidence="1 2">
    <name type="scientific">Streptosporangium sandarakinum</name>
    <dbReference type="NCBI Taxonomy" id="1260955"/>
    <lineage>
        <taxon>Bacteria</taxon>
        <taxon>Bacillati</taxon>
        <taxon>Actinomycetota</taxon>
        <taxon>Actinomycetes</taxon>
        <taxon>Streptosporangiales</taxon>
        <taxon>Streptosporangiaceae</taxon>
        <taxon>Streptosporangium</taxon>
    </lineage>
</organism>
<evidence type="ECO:0000313" key="2">
    <source>
        <dbReference type="Proteomes" id="UP000576393"/>
    </source>
</evidence>
<keyword evidence="2" id="KW-1185">Reference proteome</keyword>
<reference evidence="1 2" key="1">
    <citation type="submission" date="2020-07" db="EMBL/GenBank/DDBJ databases">
        <title>Sequencing the genomes of 1000 actinobacteria strains.</title>
        <authorList>
            <person name="Klenk H.-P."/>
        </authorList>
    </citation>
    <scope>NUCLEOTIDE SEQUENCE [LARGE SCALE GENOMIC DNA]</scope>
    <source>
        <strain evidence="1 2">DSM 45763</strain>
    </source>
</reference>
<sequence>MPPRKSIELNHDDLLVFFEKNNEFNRELRRLTQATDIRFDWDARAYRLSAAAARSPEVCHNLREFAIRHNLGFGRAAARRLGAFVTRNSLSRLRAELSAIEEKLRGGISLPNFHADGGTDMAGRLAQRAGQLRAMLSWPAFGVRPAECDLVSPGCLIRVGFADGEEQTVIISAVDLPDYDRFSPFKSAGRAAAVSRVGQGWQLENGRGTVRILAIMD</sequence>
<dbReference type="Proteomes" id="UP000576393">
    <property type="component" value="Unassembled WGS sequence"/>
</dbReference>
<gene>
    <name evidence="1" type="ORF">HDA43_005144</name>
</gene>
<name>A0A852V6M3_9ACTN</name>
<accession>A0A852V6M3</accession>
<proteinExistence type="predicted"/>
<protein>
    <submittedName>
        <fullName evidence="1">Uncharacterized protein</fullName>
    </submittedName>
</protein>